<keyword evidence="3" id="KW-1185">Reference proteome</keyword>
<dbReference type="Proteomes" id="UP000774326">
    <property type="component" value="Unassembled WGS sequence"/>
</dbReference>
<dbReference type="EMBL" id="JAEUBG010002443">
    <property type="protein sequence ID" value="KAH3684493.1"/>
    <property type="molecule type" value="Genomic_DNA"/>
</dbReference>
<comment type="caution">
    <text evidence="2">The sequence shown here is derived from an EMBL/GenBank/DDBJ whole genome shotgun (WGS) entry which is preliminary data.</text>
</comment>
<evidence type="ECO:0000256" key="1">
    <source>
        <dbReference type="SAM" id="MobiDB-lite"/>
    </source>
</evidence>
<reference evidence="2" key="1">
    <citation type="journal article" date="2021" name="Open Biol.">
        <title>Shared evolutionary footprints suggest mitochondrial oxidative damage underlies multiple complex I losses in fungi.</title>
        <authorList>
            <person name="Schikora-Tamarit M.A."/>
            <person name="Marcet-Houben M."/>
            <person name="Nosek J."/>
            <person name="Gabaldon T."/>
        </authorList>
    </citation>
    <scope>NUCLEOTIDE SEQUENCE</scope>
    <source>
        <strain evidence="2">CBS2887</strain>
    </source>
</reference>
<name>A0A9P8Q5B7_WICPI</name>
<feature type="compositionally biased region" description="Polar residues" evidence="1">
    <location>
        <begin position="21"/>
        <end position="38"/>
    </location>
</feature>
<sequence>KSWASEAEGAASHQPIDDQTPRSVHNSNVPGSFDFQSSGDKDYDNAAYTSKTKAEDPSSPTFKASEGHGDAQNEPSLA</sequence>
<gene>
    <name evidence="2" type="ORF">WICPIJ_004535</name>
</gene>
<proteinExistence type="predicted"/>
<feature type="region of interest" description="Disordered" evidence="1">
    <location>
        <begin position="1"/>
        <end position="78"/>
    </location>
</feature>
<feature type="non-terminal residue" evidence="2">
    <location>
        <position position="1"/>
    </location>
</feature>
<evidence type="ECO:0000313" key="3">
    <source>
        <dbReference type="Proteomes" id="UP000774326"/>
    </source>
</evidence>
<dbReference type="OrthoDB" id="3995626at2759"/>
<evidence type="ECO:0000313" key="2">
    <source>
        <dbReference type="EMBL" id="KAH3684493.1"/>
    </source>
</evidence>
<reference evidence="2" key="2">
    <citation type="submission" date="2021-01" db="EMBL/GenBank/DDBJ databases">
        <authorList>
            <person name="Schikora-Tamarit M.A."/>
        </authorList>
    </citation>
    <scope>NUCLEOTIDE SEQUENCE</scope>
    <source>
        <strain evidence="2">CBS2887</strain>
    </source>
</reference>
<accession>A0A9P8Q5B7</accession>
<feature type="non-terminal residue" evidence="2">
    <location>
        <position position="78"/>
    </location>
</feature>
<protein>
    <submittedName>
        <fullName evidence="2">Uncharacterized protein</fullName>
    </submittedName>
</protein>
<dbReference type="AlphaFoldDB" id="A0A9P8Q5B7"/>
<organism evidence="2 3">
    <name type="scientific">Wickerhamomyces pijperi</name>
    <name type="common">Yeast</name>
    <name type="synonym">Pichia pijperi</name>
    <dbReference type="NCBI Taxonomy" id="599730"/>
    <lineage>
        <taxon>Eukaryota</taxon>
        <taxon>Fungi</taxon>
        <taxon>Dikarya</taxon>
        <taxon>Ascomycota</taxon>
        <taxon>Saccharomycotina</taxon>
        <taxon>Saccharomycetes</taxon>
        <taxon>Phaffomycetales</taxon>
        <taxon>Wickerhamomycetaceae</taxon>
        <taxon>Wickerhamomyces</taxon>
    </lineage>
</organism>